<dbReference type="EMBL" id="JANBUN010002058">
    <property type="protein sequence ID" value="KAJ2795791.1"/>
    <property type="molecule type" value="Genomic_DNA"/>
</dbReference>
<organism evidence="1 2">
    <name type="scientific">Coemansia helicoidea</name>
    <dbReference type="NCBI Taxonomy" id="1286919"/>
    <lineage>
        <taxon>Eukaryota</taxon>
        <taxon>Fungi</taxon>
        <taxon>Fungi incertae sedis</taxon>
        <taxon>Zoopagomycota</taxon>
        <taxon>Kickxellomycotina</taxon>
        <taxon>Kickxellomycetes</taxon>
        <taxon>Kickxellales</taxon>
        <taxon>Kickxellaceae</taxon>
        <taxon>Coemansia</taxon>
    </lineage>
</organism>
<name>A0ACC1KUR4_9FUNG</name>
<gene>
    <name evidence="1" type="ORF">H4R21_004972</name>
</gene>
<sequence length="181" mass="18777">MSPRAPVAGAGCGSSSTAGDALPAPMAPSGCTVLIVDKRFLRGVYYTTGGGTPTMRAGPARDDVVFVQELLEIYGQVVAVVSGDTALRWVFNHTGDRPIIVLVDVDETHDPGHDAPAGSKHDSSSSGSDCTLSGPIYTPPASPQKHQAEHDSEGSGPYGLVLLRVIAHYVAIGVFRNVAPI</sequence>
<proteinExistence type="predicted"/>
<reference evidence="1" key="1">
    <citation type="submission" date="2022-07" db="EMBL/GenBank/DDBJ databases">
        <title>Phylogenomic reconstructions and comparative analyses of Kickxellomycotina fungi.</title>
        <authorList>
            <person name="Reynolds N.K."/>
            <person name="Stajich J.E."/>
            <person name="Barry K."/>
            <person name="Grigoriev I.V."/>
            <person name="Crous P."/>
            <person name="Smith M.E."/>
        </authorList>
    </citation>
    <scope>NUCLEOTIDE SEQUENCE</scope>
    <source>
        <strain evidence="1">BCRC 34780</strain>
    </source>
</reference>
<protein>
    <submittedName>
        <fullName evidence="1">Uncharacterized protein</fullName>
    </submittedName>
</protein>
<accession>A0ACC1KUR4</accession>
<comment type="caution">
    <text evidence="1">The sequence shown here is derived from an EMBL/GenBank/DDBJ whole genome shotgun (WGS) entry which is preliminary data.</text>
</comment>
<evidence type="ECO:0000313" key="1">
    <source>
        <dbReference type="EMBL" id="KAJ2795791.1"/>
    </source>
</evidence>
<feature type="non-terminal residue" evidence="1">
    <location>
        <position position="181"/>
    </location>
</feature>
<evidence type="ECO:0000313" key="2">
    <source>
        <dbReference type="Proteomes" id="UP001140087"/>
    </source>
</evidence>
<dbReference type="Proteomes" id="UP001140087">
    <property type="component" value="Unassembled WGS sequence"/>
</dbReference>
<keyword evidence="2" id="KW-1185">Reference proteome</keyword>